<dbReference type="Pfam" id="PF24030">
    <property type="entry name" value="DUF7341"/>
    <property type="match status" value="1"/>
</dbReference>
<name>A0A4Q8AM01_9MICO</name>
<dbReference type="EMBL" id="SHLC01000001">
    <property type="protein sequence ID" value="RZU64919.1"/>
    <property type="molecule type" value="Genomic_DNA"/>
</dbReference>
<accession>A0A4Q8AM01</accession>
<dbReference type="OrthoDB" id="5023842at2"/>
<dbReference type="RefSeq" id="WP_130505346.1">
    <property type="nucleotide sequence ID" value="NZ_SHLC01000001.1"/>
</dbReference>
<feature type="domain" description="DUF7341" evidence="1">
    <location>
        <begin position="3"/>
        <end position="129"/>
    </location>
</feature>
<dbReference type="AlphaFoldDB" id="A0A4Q8AM01"/>
<reference evidence="2 3" key="1">
    <citation type="submission" date="2019-02" db="EMBL/GenBank/DDBJ databases">
        <title>Sequencing the genomes of 1000 actinobacteria strains.</title>
        <authorList>
            <person name="Klenk H.-P."/>
        </authorList>
    </citation>
    <scope>NUCLEOTIDE SEQUENCE [LARGE SCALE GENOMIC DNA]</scope>
    <source>
        <strain evidence="2 3">DSM 18319</strain>
    </source>
</reference>
<protein>
    <recommendedName>
        <fullName evidence="1">DUF7341 domain-containing protein</fullName>
    </recommendedName>
</protein>
<gene>
    <name evidence="2" type="ORF">EV379_1230</name>
</gene>
<evidence type="ECO:0000259" key="1">
    <source>
        <dbReference type="Pfam" id="PF24030"/>
    </source>
</evidence>
<organism evidence="2 3">
    <name type="scientific">Microterricola gilva</name>
    <dbReference type="NCBI Taxonomy" id="393267"/>
    <lineage>
        <taxon>Bacteria</taxon>
        <taxon>Bacillati</taxon>
        <taxon>Actinomycetota</taxon>
        <taxon>Actinomycetes</taxon>
        <taxon>Micrococcales</taxon>
        <taxon>Microbacteriaceae</taxon>
        <taxon>Microterricola</taxon>
    </lineage>
</organism>
<comment type="caution">
    <text evidence="2">The sequence shown here is derived from an EMBL/GenBank/DDBJ whole genome shotgun (WGS) entry which is preliminary data.</text>
</comment>
<proteinExistence type="predicted"/>
<dbReference type="InterPro" id="IPR055765">
    <property type="entry name" value="DUF7341"/>
</dbReference>
<keyword evidence="3" id="KW-1185">Reference proteome</keyword>
<evidence type="ECO:0000313" key="2">
    <source>
        <dbReference type="EMBL" id="RZU64919.1"/>
    </source>
</evidence>
<sequence>MTDLLEAVEALTKPTRTKVIQDDGTVAIVVQDALLVQLETAIRSSMGGSTGGASLPSEGSPLDVGALFESLKITAAIGDWCRLVGVKPSRKSVPDLIDWHTAYIGRPSEADDFYISQLNGWVRMITAMFDRPREKDLPDPCPVCDAKSWWRDGAEYYRPLVVKYRPDDPVGSATALCRSCETVWNARELAFAIEQKEASS</sequence>
<dbReference type="Proteomes" id="UP000291483">
    <property type="component" value="Unassembled WGS sequence"/>
</dbReference>
<evidence type="ECO:0000313" key="3">
    <source>
        <dbReference type="Proteomes" id="UP000291483"/>
    </source>
</evidence>